<dbReference type="GO" id="GO:0051301">
    <property type="term" value="P:cell division"/>
    <property type="evidence" value="ECO:0007669"/>
    <property type="project" value="UniProtKB-KW"/>
</dbReference>
<evidence type="ECO:0000313" key="2">
    <source>
        <dbReference type="EMBL" id="AIQ64305.1"/>
    </source>
</evidence>
<dbReference type="EMBL" id="CP009286">
    <property type="protein sequence ID" value="AIQ64305.1"/>
    <property type="molecule type" value="Genomic_DNA"/>
</dbReference>
<keyword evidence="3" id="KW-1185">Reference proteome</keyword>
<dbReference type="InterPro" id="IPR046909">
    <property type="entry name" value="cREC_REC"/>
</dbReference>
<dbReference type="Pfam" id="PF20274">
    <property type="entry name" value="cREC_REC"/>
    <property type="match status" value="1"/>
</dbReference>
<accession>A0A089LVZ8</accession>
<feature type="domain" description="Cyclic-phosphate processing Receiver" evidence="1">
    <location>
        <begin position="3"/>
        <end position="85"/>
    </location>
</feature>
<dbReference type="OrthoDB" id="2614698at2"/>
<dbReference type="HOGENOM" id="CLU_166822_1_0_9"/>
<gene>
    <name evidence="2" type="ORF">PSTEL_15630</name>
</gene>
<proteinExistence type="predicted"/>
<protein>
    <submittedName>
        <fullName evidence="2">Cell division protein FtsJ</fullName>
    </submittedName>
</protein>
<dbReference type="Proteomes" id="UP000029507">
    <property type="component" value="Chromosome"/>
</dbReference>
<dbReference type="AlphaFoldDB" id="A0A089LVZ8"/>
<organism evidence="2 3">
    <name type="scientific">Paenibacillus stellifer</name>
    <dbReference type="NCBI Taxonomy" id="169760"/>
    <lineage>
        <taxon>Bacteria</taxon>
        <taxon>Bacillati</taxon>
        <taxon>Bacillota</taxon>
        <taxon>Bacilli</taxon>
        <taxon>Bacillales</taxon>
        <taxon>Paenibacillaceae</taxon>
        <taxon>Paenibacillus</taxon>
    </lineage>
</organism>
<evidence type="ECO:0000313" key="3">
    <source>
        <dbReference type="Proteomes" id="UP000029507"/>
    </source>
</evidence>
<dbReference type="STRING" id="169760.PSTEL_15630"/>
<dbReference type="KEGG" id="pste:PSTEL_15630"/>
<dbReference type="RefSeq" id="WP_038696474.1">
    <property type="nucleotide sequence ID" value="NZ_CP009286.1"/>
</dbReference>
<reference evidence="2 3" key="1">
    <citation type="submission" date="2014-08" db="EMBL/GenBank/DDBJ databases">
        <title>Comparative genomics of the Paenibacillus odorifer group.</title>
        <authorList>
            <person name="den Bakker H.C."/>
            <person name="Tsai Y.-C."/>
            <person name="Martin N."/>
            <person name="Korlach J."/>
            <person name="Wiedmann M."/>
        </authorList>
    </citation>
    <scope>NUCLEOTIDE SEQUENCE [LARGE SCALE GENOMIC DNA]</scope>
    <source>
        <strain evidence="2 3">DSM 14472</strain>
    </source>
</reference>
<keyword evidence="2" id="KW-0131">Cell cycle</keyword>
<evidence type="ECO:0000259" key="1">
    <source>
        <dbReference type="Pfam" id="PF20274"/>
    </source>
</evidence>
<keyword evidence="2" id="KW-0132">Cell division</keyword>
<name>A0A089LVZ8_9BACL</name>
<sequence>MLHIYMDDARRAPEGFALARTVEECLLMLRECEVGILSLDYEMGPGEDTGGYAARMIVLERLFPREIYLHSSSVLGRKEMFETLYPACPAETILVNGPIPYERLLRLSGEEPAGGSTR</sequence>